<proteinExistence type="predicted"/>
<evidence type="ECO:0000256" key="1">
    <source>
        <dbReference type="SAM" id="SignalP"/>
    </source>
</evidence>
<accession>A0A1F4S0R6</accession>
<feature type="chain" id="PRO_5009514343" description="Outer membrane protein beta-barrel domain-containing protein" evidence="1">
    <location>
        <begin position="21"/>
        <end position="226"/>
    </location>
</feature>
<dbReference type="Proteomes" id="UP000177905">
    <property type="component" value="Unassembled WGS sequence"/>
</dbReference>
<evidence type="ECO:0000313" key="2">
    <source>
        <dbReference type="EMBL" id="OGC14036.1"/>
    </source>
</evidence>
<name>A0A1F4S0R6_UNCSA</name>
<dbReference type="EMBL" id="MEUA01000044">
    <property type="protein sequence ID" value="OGC14036.1"/>
    <property type="molecule type" value="Genomic_DNA"/>
</dbReference>
<gene>
    <name evidence="2" type="ORF">A2290_02470</name>
</gene>
<reference evidence="2 3" key="1">
    <citation type="journal article" date="2016" name="Nat. Commun.">
        <title>Thousands of microbial genomes shed light on interconnected biogeochemical processes in an aquifer system.</title>
        <authorList>
            <person name="Anantharaman K."/>
            <person name="Brown C.T."/>
            <person name="Hug L.A."/>
            <person name="Sharon I."/>
            <person name="Castelle C.J."/>
            <person name="Probst A.J."/>
            <person name="Thomas B.C."/>
            <person name="Singh A."/>
            <person name="Wilkins M.J."/>
            <person name="Karaoz U."/>
            <person name="Brodie E.L."/>
            <person name="Williams K.H."/>
            <person name="Hubbard S.S."/>
            <person name="Banfield J.F."/>
        </authorList>
    </citation>
    <scope>NUCLEOTIDE SEQUENCE [LARGE SCALE GENOMIC DNA]</scope>
</reference>
<keyword evidence="1" id="KW-0732">Signal</keyword>
<evidence type="ECO:0000313" key="3">
    <source>
        <dbReference type="Proteomes" id="UP000177905"/>
    </source>
</evidence>
<organism evidence="2 3">
    <name type="scientific">candidate division WOR-1 bacterium RIFOXYB2_FULL_36_35</name>
    <dbReference type="NCBI Taxonomy" id="1802578"/>
    <lineage>
        <taxon>Bacteria</taxon>
        <taxon>Bacillati</taxon>
        <taxon>Saganbacteria</taxon>
    </lineage>
</organism>
<feature type="signal peptide" evidence="1">
    <location>
        <begin position="1"/>
        <end position="20"/>
    </location>
</feature>
<sequence length="226" mass="24436">MKKSFISMFLVCFFAGLSFATPSTQIWNPSTDIQGVGVLHFGIDNYFTQEGPIDGGYAFPTDLGLTYGIFPGFEIGADIMLPQQIPFVFNAKYGIGEKEILPSFAIGGFGFGTQKDVTDQNVLYGVVAKTFPVAGRFTAGYFSGNERVLIDPTGAKDNAGLILTWDKAINDKLWACVDYAGTKSALGATFYGISWMFSGNTSVIFGYGTYNNGAKPTFTTQLDINI</sequence>
<dbReference type="AlphaFoldDB" id="A0A1F4S0R6"/>
<comment type="caution">
    <text evidence="2">The sequence shown here is derived from an EMBL/GenBank/DDBJ whole genome shotgun (WGS) entry which is preliminary data.</text>
</comment>
<protein>
    <recommendedName>
        <fullName evidence="4">Outer membrane protein beta-barrel domain-containing protein</fullName>
    </recommendedName>
</protein>
<evidence type="ECO:0008006" key="4">
    <source>
        <dbReference type="Google" id="ProtNLM"/>
    </source>
</evidence>